<keyword evidence="2" id="KW-0479">Metal-binding</keyword>
<comment type="similarity">
    <text evidence="1">Belongs to the Gfa family.</text>
</comment>
<name>A0ABQ5YCA3_9NEIS</name>
<dbReference type="Proteomes" id="UP001156706">
    <property type="component" value="Unassembled WGS sequence"/>
</dbReference>
<gene>
    <name evidence="6" type="ORF">GCM10007907_09080</name>
</gene>
<evidence type="ECO:0000259" key="5">
    <source>
        <dbReference type="PROSITE" id="PS51891"/>
    </source>
</evidence>
<dbReference type="RefSeq" id="WP_284195255.1">
    <property type="nucleotide sequence ID" value="NZ_BSOG01000001.1"/>
</dbReference>
<organism evidence="6 7">
    <name type="scientific">Chitinimonas prasina</name>
    <dbReference type="NCBI Taxonomy" id="1434937"/>
    <lineage>
        <taxon>Bacteria</taxon>
        <taxon>Pseudomonadati</taxon>
        <taxon>Pseudomonadota</taxon>
        <taxon>Betaproteobacteria</taxon>
        <taxon>Neisseriales</taxon>
        <taxon>Chitinibacteraceae</taxon>
        <taxon>Chitinimonas</taxon>
    </lineage>
</organism>
<dbReference type="Gene3D" id="3.90.1590.10">
    <property type="entry name" value="glutathione-dependent formaldehyde- activating enzyme (gfa)"/>
    <property type="match status" value="1"/>
</dbReference>
<keyword evidence="3" id="KW-0862">Zinc</keyword>
<evidence type="ECO:0000256" key="3">
    <source>
        <dbReference type="ARBA" id="ARBA00022833"/>
    </source>
</evidence>
<dbReference type="InterPro" id="IPR006913">
    <property type="entry name" value="CENP-V/GFA"/>
</dbReference>
<dbReference type="Pfam" id="PF04828">
    <property type="entry name" value="GFA"/>
    <property type="match status" value="1"/>
</dbReference>
<feature type="domain" description="CENP-V/GFA" evidence="5">
    <location>
        <begin position="6"/>
        <end position="122"/>
    </location>
</feature>
<dbReference type="PANTHER" id="PTHR33337:SF40">
    <property type="entry name" value="CENP-V_GFA DOMAIN-CONTAINING PROTEIN-RELATED"/>
    <property type="match status" value="1"/>
</dbReference>
<evidence type="ECO:0000256" key="2">
    <source>
        <dbReference type="ARBA" id="ARBA00022723"/>
    </source>
</evidence>
<dbReference type="InterPro" id="IPR011057">
    <property type="entry name" value="Mss4-like_sf"/>
</dbReference>
<dbReference type="PROSITE" id="PS51891">
    <property type="entry name" value="CENP_V_GFA"/>
    <property type="match status" value="1"/>
</dbReference>
<proteinExistence type="inferred from homology"/>
<protein>
    <recommendedName>
        <fullName evidence="5">CENP-V/GFA domain-containing protein</fullName>
    </recommendedName>
</protein>
<evidence type="ECO:0000313" key="7">
    <source>
        <dbReference type="Proteomes" id="UP001156706"/>
    </source>
</evidence>
<keyword evidence="4" id="KW-0456">Lyase</keyword>
<comment type="caution">
    <text evidence="6">The sequence shown here is derived from an EMBL/GenBank/DDBJ whole genome shotgun (WGS) entry which is preliminary data.</text>
</comment>
<reference evidence="7" key="1">
    <citation type="journal article" date="2019" name="Int. J. Syst. Evol. Microbiol.">
        <title>The Global Catalogue of Microorganisms (GCM) 10K type strain sequencing project: providing services to taxonomists for standard genome sequencing and annotation.</title>
        <authorList>
            <consortium name="The Broad Institute Genomics Platform"/>
            <consortium name="The Broad Institute Genome Sequencing Center for Infectious Disease"/>
            <person name="Wu L."/>
            <person name="Ma J."/>
        </authorList>
    </citation>
    <scope>NUCLEOTIDE SEQUENCE [LARGE SCALE GENOMIC DNA]</scope>
    <source>
        <strain evidence="7">NBRC 110044</strain>
    </source>
</reference>
<accession>A0ABQ5YCA3</accession>
<dbReference type="PANTHER" id="PTHR33337">
    <property type="entry name" value="GFA DOMAIN-CONTAINING PROTEIN"/>
    <property type="match status" value="1"/>
</dbReference>
<dbReference type="SUPFAM" id="SSF51316">
    <property type="entry name" value="Mss4-like"/>
    <property type="match status" value="1"/>
</dbReference>
<sequence length="144" mass="15896">MTAVPLLGSCLCSGVRYQIDGPLSPIDLCHCSMCRKAHGTAYSSNAVAAAADFRWLAGIALLTEYASSPHRRKYFCRQCGSQLQIRRTDRPEIVVVCMGSLDSPTDSRPAHHVFCDARADWDEPGTDLPRYRIYPGHEPEDTPA</sequence>
<dbReference type="EMBL" id="BSOG01000001">
    <property type="protein sequence ID" value="GLR12118.1"/>
    <property type="molecule type" value="Genomic_DNA"/>
</dbReference>
<keyword evidence="7" id="KW-1185">Reference proteome</keyword>
<evidence type="ECO:0000313" key="6">
    <source>
        <dbReference type="EMBL" id="GLR12118.1"/>
    </source>
</evidence>
<evidence type="ECO:0000256" key="4">
    <source>
        <dbReference type="ARBA" id="ARBA00023239"/>
    </source>
</evidence>
<evidence type="ECO:0000256" key="1">
    <source>
        <dbReference type="ARBA" id="ARBA00005495"/>
    </source>
</evidence>